<dbReference type="Pfam" id="PF17921">
    <property type="entry name" value="Integrase_H2C2"/>
    <property type="match status" value="1"/>
</dbReference>
<keyword evidence="3" id="KW-1185">Reference proteome</keyword>
<dbReference type="PANTHER" id="PTHR37984:SF5">
    <property type="entry name" value="PROTEIN NYNRIN-LIKE"/>
    <property type="match status" value="1"/>
</dbReference>
<name>A0AAV4EQJ4_9GAST</name>
<proteinExistence type="predicted"/>
<reference evidence="2 3" key="1">
    <citation type="journal article" date="2021" name="Elife">
        <title>Chloroplast acquisition without the gene transfer in kleptoplastic sea slugs, Plakobranchus ocellatus.</title>
        <authorList>
            <person name="Maeda T."/>
            <person name="Takahashi S."/>
            <person name="Yoshida T."/>
            <person name="Shimamura S."/>
            <person name="Takaki Y."/>
            <person name="Nagai Y."/>
            <person name="Toyoda A."/>
            <person name="Suzuki Y."/>
            <person name="Arimoto A."/>
            <person name="Ishii H."/>
            <person name="Satoh N."/>
            <person name="Nishiyama T."/>
            <person name="Hasebe M."/>
            <person name="Maruyama T."/>
            <person name="Minagawa J."/>
            <person name="Obokata J."/>
            <person name="Shigenobu S."/>
        </authorList>
    </citation>
    <scope>NUCLEOTIDE SEQUENCE [LARGE SCALE GENOMIC DNA]</scope>
</reference>
<dbReference type="Gene3D" id="3.30.70.270">
    <property type="match status" value="1"/>
</dbReference>
<dbReference type="InterPro" id="IPR043128">
    <property type="entry name" value="Rev_trsase/Diguanyl_cyclase"/>
</dbReference>
<evidence type="ECO:0000313" key="3">
    <source>
        <dbReference type="Proteomes" id="UP000762676"/>
    </source>
</evidence>
<evidence type="ECO:0000259" key="1">
    <source>
        <dbReference type="Pfam" id="PF17921"/>
    </source>
</evidence>
<dbReference type="InterPro" id="IPR050951">
    <property type="entry name" value="Retrovirus_Pol_polyprotein"/>
</dbReference>
<accession>A0AAV4EQJ4</accession>
<feature type="domain" description="Integrase zinc-binding" evidence="1">
    <location>
        <begin position="57"/>
        <end position="91"/>
    </location>
</feature>
<dbReference type="InterPro" id="IPR043502">
    <property type="entry name" value="DNA/RNA_pol_sf"/>
</dbReference>
<organism evidence="2 3">
    <name type="scientific">Elysia marginata</name>
    <dbReference type="NCBI Taxonomy" id="1093978"/>
    <lineage>
        <taxon>Eukaryota</taxon>
        <taxon>Metazoa</taxon>
        <taxon>Spiralia</taxon>
        <taxon>Lophotrochozoa</taxon>
        <taxon>Mollusca</taxon>
        <taxon>Gastropoda</taxon>
        <taxon>Heterobranchia</taxon>
        <taxon>Euthyneura</taxon>
        <taxon>Panpulmonata</taxon>
        <taxon>Sacoglossa</taxon>
        <taxon>Placobranchoidea</taxon>
        <taxon>Plakobranchidae</taxon>
        <taxon>Elysia</taxon>
    </lineage>
</organism>
<dbReference type="PANTHER" id="PTHR37984">
    <property type="entry name" value="PROTEIN CBG26694"/>
    <property type="match status" value="1"/>
</dbReference>
<evidence type="ECO:0000313" key="2">
    <source>
        <dbReference type="EMBL" id="GFR63238.1"/>
    </source>
</evidence>
<dbReference type="InterPro" id="IPR041588">
    <property type="entry name" value="Integrase_H2C2"/>
</dbReference>
<dbReference type="EMBL" id="BMAT01003833">
    <property type="protein sequence ID" value="GFR63238.1"/>
    <property type="molecule type" value="Genomic_DNA"/>
</dbReference>
<protein>
    <submittedName>
        <fullName evidence="2">Pol protein</fullName>
    </submittedName>
</protein>
<comment type="caution">
    <text evidence="2">The sequence shown here is derived from an EMBL/GenBank/DDBJ whole genome shotgun (WGS) entry which is preliminary data.</text>
</comment>
<dbReference type="Proteomes" id="UP000762676">
    <property type="component" value="Unassembled WGS sequence"/>
</dbReference>
<dbReference type="AlphaFoldDB" id="A0AAV4EQJ4"/>
<sequence length="101" mass="11478">MTQYVSRFIRGYATITESLRMLTKKTQPWTWGKPQQDAFDQLKSALTNAGVMSYFDPSIVKTKQLIREKVWFPGIDKLVEEHLKGCVPCQSSVTGTANVNH</sequence>
<gene>
    <name evidence="2" type="ORF">ElyMa_001890900</name>
</gene>
<dbReference type="SUPFAM" id="SSF56672">
    <property type="entry name" value="DNA/RNA polymerases"/>
    <property type="match status" value="1"/>
</dbReference>